<comment type="caution">
    <text evidence="1">The sequence shown here is derived from an EMBL/GenBank/DDBJ whole genome shotgun (WGS) entry which is preliminary data.</text>
</comment>
<name>A0AAQ4E9B2_AMBAM</name>
<protein>
    <submittedName>
        <fullName evidence="1">Uncharacterized protein</fullName>
    </submittedName>
</protein>
<gene>
    <name evidence="1" type="ORF">V5799_025460</name>
</gene>
<evidence type="ECO:0000313" key="1">
    <source>
        <dbReference type="EMBL" id="KAK8771295.1"/>
    </source>
</evidence>
<evidence type="ECO:0000313" key="2">
    <source>
        <dbReference type="Proteomes" id="UP001321473"/>
    </source>
</evidence>
<sequence>MEMLSCLSVYCQACVTDDGHSPTSGPSELDISGGEHWNGLDFLCAAAEIHSAVASVERRYFQCTGVEFC</sequence>
<keyword evidence="2" id="KW-1185">Reference proteome</keyword>
<dbReference type="Proteomes" id="UP001321473">
    <property type="component" value="Unassembled WGS sequence"/>
</dbReference>
<organism evidence="1 2">
    <name type="scientific">Amblyomma americanum</name>
    <name type="common">Lone star tick</name>
    <dbReference type="NCBI Taxonomy" id="6943"/>
    <lineage>
        <taxon>Eukaryota</taxon>
        <taxon>Metazoa</taxon>
        <taxon>Ecdysozoa</taxon>
        <taxon>Arthropoda</taxon>
        <taxon>Chelicerata</taxon>
        <taxon>Arachnida</taxon>
        <taxon>Acari</taxon>
        <taxon>Parasitiformes</taxon>
        <taxon>Ixodida</taxon>
        <taxon>Ixodoidea</taxon>
        <taxon>Ixodidae</taxon>
        <taxon>Amblyomminae</taxon>
        <taxon>Amblyomma</taxon>
    </lineage>
</organism>
<dbReference type="EMBL" id="JARKHS020019927">
    <property type="protein sequence ID" value="KAK8771295.1"/>
    <property type="molecule type" value="Genomic_DNA"/>
</dbReference>
<proteinExistence type="predicted"/>
<dbReference type="AlphaFoldDB" id="A0AAQ4E9B2"/>
<reference evidence="1 2" key="1">
    <citation type="journal article" date="2023" name="Arcadia Sci">
        <title>De novo assembly of a long-read Amblyomma americanum tick genome.</title>
        <authorList>
            <person name="Chou S."/>
            <person name="Poskanzer K.E."/>
            <person name="Rollins M."/>
            <person name="Thuy-Boun P.S."/>
        </authorList>
    </citation>
    <scope>NUCLEOTIDE SEQUENCE [LARGE SCALE GENOMIC DNA]</scope>
    <source>
        <strain evidence="1">F_SG_1</strain>
        <tissue evidence="1">Salivary glands</tissue>
    </source>
</reference>
<accession>A0AAQ4E9B2</accession>